<keyword evidence="3" id="KW-1185">Reference proteome</keyword>
<dbReference type="PANTHER" id="PTHR47481:SF31">
    <property type="entry name" value="OS01G0873500 PROTEIN"/>
    <property type="match status" value="1"/>
</dbReference>
<reference evidence="2 3" key="1">
    <citation type="submission" date="2019-09" db="EMBL/GenBank/DDBJ databases">
        <title>A chromosome-level genome assembly of the Chinese tupelo Nyssa sinensis.</title>
        <authorList>
            <person name="Yang X."/>
            <person name="Kang M."/>
            <person name="Yang Y."/>
            <person name="Xiong H."/>
            <person name="Wang M."/>
            <person name="Zhang Z."/>
            <person name="Wang Z."/>
            <person name="Wu H."/>
            <person name="Ma T."/>
            <person name="Liu J."/>
            <person name="Xi Z."/>
        </authorList>
    </citation>
    <scope>NUCLEOTIDE SEQUENCE [LARGE SCALE GENOMIC DNA]</scope>
    <source>
        <strain evidence="2">J267</strain>
        <tissue evidence="2">Leaf</tissue>
    </source>
</reference>
<evidence type="ECO:0000256" key="1">
    <source>
        <dbReference type="SAM" id="MobiDB-lite"/>
    </source>
</evidence>
<name>A0A5J5ACH6_9ASTE</name>
<organism evidence="2 3">
    <name type="scientific">Nyssa sinensis</name>
    <dbReference type="NCBI Taxonomy" id="561372"/>
    <lineage>
        <taxon>Eukaryota</taxon>
        <taxon>Viridiplantae</taxon>
        <taxon>Streptophyta</taxon>
        <taxon>Embryophyta</taxon>
        <taxon>Tracheophyta</taxon>
        <taxon>Spermatophyta</taxon>
        <taxon>Magnoliopsida</taxon>
        <taxon>eudicotyledons</taxon>
        <taxon>Gunneridae</taxon>
        <taxon>Pentapetalae</taxon>
        <taxon>asterids</taxon>
        <taxon>Cornales</taxon>
        <taxon>Nyssaceae</taxon>
        <taxon>Nyssa</taxon>
    </lineage>
</organism>
<protein>
    <submittedName>
        <fullName evidence="2">Uncharacterized protein</fullName>
    </submittedName>
</protein>
<sequence>MEARTNSSHLSSFSTITICPPSPIYLLSNICNLVTLRLDSTNFVAWKFQITSILRVHSLQGYIDRCQICPELVIRNMNGELTTTVNSAYTQWITQDQALFTFISATLSASALYHVIGCKSSREAWIALEQRIKEIKDKLIVVSIPVEDEDLLIHILNGLPAEYNAFKTSIRTRLEHLSIEEIHALLQVDEQTNEQSNKTSTVTTPAAAMTASYGRSQFSNFRGNSTSFRDRGRGRPGNYHGNRYGGRNNYGRNNSTSNNLINSIIGQLLQNSLKVKAVTIPRISYAISVAKEDIQPLIAGTEWTIPFKSNHHHHNLLQ</sequence>
<evidence type="ECO:0000313" key="2">
    <source>
        <dbReference type="EMBL" id="KAA8528663.1"/>
    </source>
</evidence>
<evidence type="ECO:0000313" key="3">
    <source>
        <dbReference type="Proteomes" id="UP000325577"/>
    </source>
</evidence>
<gene>
    <name evidence="2" type="ORF">F0562_036018</name>
</gene>
<proteinExistence type="predicted"/>
<accession>A0A5J5ACH6</accession>
<dbReference type="EMBL" id="CM018045">
    <property type="protein sequence ID" value="KAA8528663.1"/>
    <property type="molecule type" value="Genomic_DNA"/>
</dbReference>
<dbReference type="AlphaFoldDB" id="A0A5J5ACH6"/>
<feature type="compositionally biased region" description="Low complexity" evidence="1">
    <location>
        <begin position="236"/>
        <end position="253"/>
    </location>
</feature>
<dbReference type="Proteomes" id="UP000325577">
    <property type="component" value="Linkage Group LG21"/>
</dbReference>
<feature type="compositionally biased region" description="Polar residues" evidence="1">
    <location>
        <begin position="217"/>
        <end position="227"/>
    </location>
</feature>
<feature type="region of interest" description="Disordered" evidence="1">
    <location>
        <begin position="217"/>
        <end position="253"/>
    </location>
</feature>
<dbReference type="PANTHER" id="PTHR47481">
    <property type="match status" value="1"/>
</dbReference>
<dbReference type="OrthoDB" id="6769330at2759"/>
<dbReference type="Pfam" id="PF14223">
    <property type="entry name" value="Retrotran_gag_2"/>
    <property type="match status" value="1"/>
</dbReference>